<dbReference type="RefSeq" id="WP_008275423.1">
    <property type="nucleotide sequence ID" value="NZ_AAXW01000013.1"/>
</dbReference>
<sequence length="42" mass="4950">MAVYSQSEVNFFIKTIQLVIFQQSTTVILYLLCFGEDLFSRR</sequence>
<keyword evidence="1" id="KW-0812">Transmembrane</keyword>
<evidence type="ECO:0000313" key="3">
    <source>
        <dbReference type="Proteomes" id="UP000003781"/>
    </source>
</evidence>
<dbReference type="EMBL" id="AAXW01000013">
    <property type="protein sequence ID" value="EAZ91595.1"/>
    <property type="molecule type" value="Genomic_DNA"/>
</dbReference>
<reference evidence="2 3" key="1">
    <citation type="submission" date="2007-03" db="EMBL/GenBank/DDBJ databases">
        <authorList>
            <person name="Stal L."/>
            <person name="Ferriera S."/>
            <person name="Johnson J."/>
            <person name="Kravitz S."/>
            <person name="Beeson K."/>
            <person name="Sutton G."/>
            <person name="Rogers Y.-H."/>
            <person name="Friedman R."/>
            <person name="Frazier M."/>
            <person name="Venter J.C."/>
        </authorList>
    </citation>
    <scope>NUCLEOTIDE SEQUENCE [LARGE SCALE GENOMIC DNA]</scope>
    <source>
        <strain evidence="2 3">CCY0110</strain>
    </source>
</reference>
<feature type="transmembrane region" description="Helical" evidence="1">
    <location>
        <begin position="12"/>
        <end position="33"/>
    </location>
</feature>
<comment type="caution">
    <text evidence="2">The sequence shown here is derived from an EMBL/GenBank/DDBJ whole genome shotgun (WGS) entry which is preliminary data.</text>
</comment>
<evidence type="ECO:0000313" key="2">
    <source>
        <dbReference type="EMBL" id="EAZ91595.1"/>
    </source>
</evidence>
<keyword evidence="1" id="KW-1133">Transmembrane helix</keyword>
<gene>
    <name evidence="2" type="ORF">CY0110_13781</name>
</gene>
<accession>A3IPV5</accession>
<keyword evidence="1" id="KW-0472">Membrane</keyword>
<keyword evidence="3" id="KW-1185">Reference proteome</keyword>
<proteinExistence type="predicted"/>
<dbReference type="Proteomes" id="UP000003781">
    <property type="component" value="Unassembled WGS sequence"/>
</dbReference>
<organism evidence="2 3">
    <name type="scientific">Crocosphaera chwakensis CCY0110</name>
    <dbReference type="NCBI Taxonomy" id="391612"/>
    <lineage>
        <taxon>Bacteria</taxon>
        <taxon>Bacillati</taxon>
        <taxon>Cyanobacteriota</taxon>
        <taxon>Cyanophyceae</taxon>
        <taxon>Oscillatoriophycideae</taxon>
        <taxon>Chroococcales</taxon>
        <taxon>Aphanothecaceae</taxon>
        <taxon>Crocosphaera</taxon>
        <taxon>Crocosphaera chwakensis</taxon>
    </lineage>
</organism>
<dbReference type="AlphaFoldDB" id="A3IPV5"/>
<name>A3IPV5_9CHRO</name>
<protein>
    <submittedName>
        <fullName evidence="2">Uncharacterized protein</fullName>
    </submittedName>
</protein>
<evidence type="ECO:0000256" key="1">
    <source>
        <dbReference type="SAM" id="Phobius"/>
    </source>
</evidence>